<dbReference type="Proteomes" id="UP000002669">
    <property type="component" value="Unassembled WGS sequence"/>
</dbReference>
<dbReference type="AlphaFoldDB" id="E5R056"/>
<feature type="region of interest" description="Disordered" evidence="4">
    <location>
        <begin position="14"/>
        <end position="164"/>
    </location>
</feature>
<dbReference type="InterPro" id="IPR050936">
    <property type="entry name" value="AP-1-like"/>
</dbReference>
<name>E5R056_ARTGP</name>
<dbReference type="OrthoDB" id="4940293at2759"/>
<feature type="compositionally biased region" description="Polar residues" evidence="4">
    <location>
        <begin position="83"/>
        <end position="92"/>
    </location>
</feature>
<evidence type="ECO:0000256" key="1">
    <source>
        <dbReference type="ARBA" id="ARBA00004123"/>
    </source>
</evidence>
<dbReference type="InterPro" id="IPR023167">
    <property type="entry name" value="Yap1_redox_dom_sf"/>
</dbReference>
<dbReference type="InterPro" id="IPR004827">
    <property type="entry name" value="bZIP"/>
</dbReference>
<dbReference type="SUPFAM" id="SSF111430">
    <property type="entry name" value="YAP1 redox domain"/>
    <property type="match status" value="1"/>
</dbReference>
<dbReference type="GO" id="GO:0001228">
    <property type="term" value="F:DNA-binding transcription activator activity, RNA polymerase II-specific"/>
    <property type="evidence" value="ECO:0007669"/>
    <property type="project" value="TreeGrafter"/>
</dbReference>
<dbReference type="InterPro" id="IPR046347">
    <property type="entry name" value="bZIP_sf"/>
</dbReference>
<evidence type="ECO:0000256" key="4">
    <source>
        <dbReference type="SAM" id="MobiDB-lite"/>
    </source>
</evidence>
<feature type="compositionally biased region" description="Low complexity" evidence="4">
    <location>
        <begin position="14"/>
        <end position="23"/>
    </location>
</feature>
<protein>
    <recommendedName>
        <fullName evidence="5">BZIP domain-containing protein</fullName>
    </recommendedName>
</protein>
<dbReference type="PANTHER" id="PTHR40621:SF8">
    <property type="entry name" value="AP-1-LIKE TRANSCRIPTION FACTOR YAP3"/>
    <property type="match status" value="1"/>
</dbReference>
<dbReference type="SMART" id="SM00338">
    <property type="entry name" value="BRLZ"/>
    <property type="match status" value="1"/>
</dbReference>
<keyword evidence="7" id="KW-1185">Reference proteome</keyword>
<dbReference type="PROSITE" id="PS50217">
    <property type="entry name" value="BZIP"/>
    <property type="match status" value="1"/>
</dbReference>
<dbReference type="FunCoup" id="E5R056">
    <property type="interactions" value="240"/>
</dbReference>
<dbReference type="Gene3D" id="1.10.238.100">
    <property type="entry name" value="YAP1 redox domain. Chain B"/>
    <property type="match status" value="1"/>
</dbReference>
<dbReference type="SUPFAM" id="SSF57959">
    <property type="entry name" value="Leucine zipper domain"/>
    <property type="match status" value="1"/>
</dbReference>
<dbReference type="GO" id="GO:0000976">
    <property type="term" value="F:transcription cis-regulatory region binding"/>
    <property type="evidence" value="ECO:0007669"/>
    <property type="project" value="InterPro"/>
</dbReference>
<comment type="subcellular location">
    <subcellularLocation>
        <location evidence="2">Cytoplasm</location>
    </subcellularLocation>
    <subcellularLocation>
        <location evidence="1">Nucleus</location>
    </subcellularLocation>
</comment>
<dbReference type="CDD" id="cd14688">
    <property type="entry name" value="bZIP_YAP"/>
    <property type="match status" value="1"/>
</dbReference>
<dbReference type="HOGENOM" id="CLU_044874_0_0_1"/>
<dbReference type="eggNOG" id="ENOG502S4CX">
    <property type="taxonomic scope" value="Eukaryota"/>
</dbReference>
<dbReference type="GO" id="GO:0090575">
    <property type="term" value="C:RNA polymerase II transcription regulator complex"/>
    <property type="evidence" value="ECO:0007669"/>
    <property type="project" value="TreeGrafter"/>
</dbReference>
<dbReference type="PROSITE" id="PS00036">
    <property type="entry name" value="BZIP_BASIC"/>
    <property type="match status" value="1"/>
</dbReference>
<evidence type="ECO:0000256" key="3">
    <source>
        <dbReference type="ARBA" id="ARBA00023242"/>
    </source>
</evidence>
<reference evidence="7" key="1">
    <citation type="journal article" date="2012" name="MBio">
        <title>Comparative genome analysis of Trichophyton rubrum and related dermatophytes reveals candidate genes involved in infection.</title>
        <authorList>
            <person name="Martinez D.A."/>
            <person name="Oliver B.G."/>
            <person name="Graeser Y."/>
            <person name="Goldberg J.M."/>
            <person name="Li W."/>
            <person name="Martinez-Rossi N.M."/>
            <person name="Monod M."/>
            <person name="Shelest E."/>
            <person name="Barton R.C."/>
            <person name="Birch E."/>
            <person name="Brakhage A.A."/>
            <person name="Chen Z."/>
            <person name="Gurr S.J."/>
            <person name="Heiman D."/>
            <person name="Heitman J."/>
            <person name="Kosti I."/>
            <person name="Rossi A."/>
            <person name="Saif S."/>
            <person name="Samalova M."/>
            <person name="Saunders C.W."/>
            <person name="Shea T."/>
            <person name="Summerbell R.C."/>
            <person name="Xu J."/>
            <person name="Young S."/>
            <person name="Zeng Q."/>
            <person name="Birren B.W."/>
            <person name="Cuomo C.A."/>
            <person name="White T.C."/>
        </authorList>
    </citation>
    <scope>NUCLEOTIDE SEQUENCE [LARGE SCALE GENOMIC DNA]</scope>
    <source>
        <strain evidence="7">ATCC MYA-4604 / CBS 118893</strain>
    </source>
</reference>
<evidence type="ECO:0000313" key="6">
    <source>
        <dbReference type="EMBL" id="EFQ97467.1"/>
    </source>
</evidence>
<gene>
    <name evidence="6" type="ORF">MGYG_00508</name>
</gene>
<dbReference type="VEuPathDB" id="FungiDB:MGYG_00508"/>
<sequence>MEYPYYSSAQQQAYPYYGQQAPQNPSQDQFGSMVQGPDQQQQQQQQQFGPSFQQFDQYQFGHPPVQGQMNNIPSAHYPRQSIEPVSSGSSIPPSLCGREIKQDSIDSNAFPQPIPNENGEDGHQERDPRSSSEEKDSNMTPAQSRRKAQNRAAQRAFRERKERRVRDLEQELTEYKQNFSNLLEDNEVLKRQMAKVATENEILRATSKVAHCHSPAHEPEPTTTGPMIYSPKDYSSAASTVSGGSGQSEREKHSKPIHPVRVCEVTGDKLLDASATWDLIVSHLSDSGAKLDVQDIYDRLKGHAQCDGSGPVIGESQVIKAIQDSIAAGNDELI</sequence>
<accession>E5R056</accession>
<organism evidence="7">
    <name type="scientific">Arthroderma gypseum (strain ATCC MYA-4604 / CBS 118893)</name>
    <name type="common">Microsporum gypseum</name>
    <dbReference type="NCBI Taxonomy" id="535722"/>
    <lineage>
        <taxon>Eukaryota</taxon>
        <taxon>Fungi</taxon>
        <taxon>Dikarya</taxon>
        <taxon>Ascomycota</taxon>
        <taxon>Pezizomycotina</taxon>
        <taxon>Eurotiomycetes</taxon>
        <taxon>Eurotiomycetidae</taxon>
        <taxon>Onygenales</taxon>
        <taxon>Arthrodermataceae</taxon>
        <taxon>Nannizzia</taxon>
    </lineage>
</organism>
<evidence type="ECO:0000313" key="7">
    <source>
        <dbReference type="Proteomes" id="UP000002669"/>
    </source>
</evidence>
<dbReference type="OMA" id="DNFADHF"/>
<evidence type="ECO:0000256" key="2">
    <source>
        <dbReference type="ARBA" id="ARBA00004496"/>
    </source>
</evidence>
<proteinExistence type="predicted"/>
<evidence type="ECO:0000259" key="5">
    <source>
        <dbReference type="PROSITE" id="PS50217"/>
    </source>
</evidence>
<feature type="compositionally biased region" description="Low complexity" evidence="4">
    <location>
        <begin position="35"/>
        <end position="57"/>
    </location>
</feature>
<dbReference type="PANTHER" id="PTHR40621">
    <property type="entry name" value="TRANSCRIPTION FACTOR KAPC-RELATED"/>
    <property type="match status" value="1"/>
</dbReference>
<feature type="compositionally biased region" description="Basic and acidic residues" evidence="4">
    <location>
        <begin position="120"/>
        <end position="137"/>
    </location>
</feature>
<keyword evidence="3" id="KW-0539">Nucleus</keyword>
<dbReference type="GeneID" id="10031736"/>
<dbReference type="GO" id="GO:0005737">
    <property type="term" value="C:cytoplasm"/>
    <property type="evidence" value="ECO:0007669"/>
    <property type="project" value="UniProtKB-SubCell"/>
</dbReference>
<dbReference type="RefSeq" id="XP_003176419.1">
    <property type="nucleotide sequence ID" value="XM_003176371.1"/>
</dbReference>
<dbReference type="STRING" id="535722.E5R056"/>
<dbReference type="InParanoid" id="E5R056"/>
<dbReference type="EMBL" id="DS989822">
    <property type="protein sequence ID" value="EFQ97467.1"/>
    <property type="molecule type" value="Genomic_DNA"/>
</dbReference>
<feature type="domain" description="BZIP" evidence="5">
    <location>
        <begin position="140"/>
        <end position="203"/>
    </location>
</feature>
<dbReference type="Gene3D" id="1.20.5.170">
    <property type="match status" value="1"/>
</dbReference>
<feature type="region of interest" description="Disordered" evidence="4">
    <location>
        <begin position="233"/>
        <end position="256"/>
    </location>
</feature>